<gene>
    <name evidence="2" type="ORF">KP509_24G039800</name>
</gene>
<dbReference type="AlphaFoldDB" id="A0A8T2RWY5"/>
<feature type="region of interest" description="Disordered" evidence="1">
    <location>
        <begin position="15"/>
        <end position="38"/>
    </location>
</feature>
<comment type="caution">
    <text evidence="2">The sequence shown here is derived from an EMBL/GenBank/DDBJ whole genome shotgun (WGS) entry which is preliminary data.</text>
</comment>
<name>A0A8T2RWY5_CERRI</name>
<protein>
    <recommendedName>
        <fullName evidence="4">Bifunctional inhibitor/plant lipid transfer protein/seed storage helical domain-containing protein</fullName>
    </recommendedName>
</protein>
<dbReference type="OrthoDB" id="10436504at2759"/>
<sequence>MSNILYFLSRGYGVHRGRPKDARIKRERKGGEREREREMQNQKFSWGWRSSCTRAARIAVVAAIVLLAVGRKVEGVVGAGCTSEDLRRVKRDLNACLPQFFRPEAFALPRSLSCCANESARCCHSLRAALPIGDDCICTFLLHAMRRNRGLPYSIDVPAAAMQLSSQCHVDFGFYSFSSPSSGRRKCGGNIQCTVISIDHVQPRIL</sequence>
<dbReference type="InterPro" id="IPR036312">
    <property type="entry name" value="Bifun_inhib/LTP/seed_sf"/>
</dbReference>
<evidence type="ECO:0000313" key="3">
    <source>
        <dbReference type="Proteomes" id="UP000825935"/>
    </source>
</evidence>
<keyword evidence="3" id="KW-1185">Reference proteome</keyword>
<dbReference type="EMBL" id="CM035429">
    <property type="protein sequence ID" value="KAH7299988.1"/>
    <property type="molecule type" value="Genomic_DNA"/>
</dbReference>
<evidence type="ECO:0000313" key="2">
    <source>
        <dbReference type="EMBL" id="KAH7299988.1"/>
    </source>
</evidence>
<evidence type="ECO:0008006" key="4">
    <source>
        <dbReference type="Google" id="ProtNLM"/>
    </source>
</evidence>
<feature type="compositionally biased region" description="Basic and acidic residues" evidence="1">
    <location>
        <begin position="19"/>
        <end position="38"/>
    </location>
</feature>
<dbReference type="Proteomes" id="UP000825935">
    <property type="component" value="Chromosome 24"/>
</dbReference>
<proteinExistence type="predicted"/>
<reference evidence="2" key="1">
    <citation type="submission" date="2021-08" db="EMBL/GenBank/DDBJ databases">
        <title>WGS assembly of Ceratopteris richardii.</title>
        <authorList>
            <person name="Marchant D.B."/>
            <person name="Chen G."/>
            <person name="Jenkins J."/>
            <person name="Shu S."/>
            <person name="Leebens-Mack J."/>
            <person name="Grimwood J."/>
            <person name="Schmutz J."/>
            <person name="Soltis P."/>
            <person name="Soltis D."/>
            <person name="Chen Z.-H."/>
        </authorList>
    </citation>
    <scope>NUCLEOTIDE SEQUENCE</scope>
    <source>
        <strain evidence="2">Whitten #5841</strain>
        <tissue evidence="2">Leaf</tissue>
    </source>
</reference>
<accession>A0A8T2RWY5</accession>
<dbReference type="SUPFAM" id="SSF47699">
    <property type="entry name" value="Bifunctional inhibitor/lipid-transfer protein/seed storage 2S albumin"/>
    <property type="match status" value="1"/>
</dbReference>
<evidence type="ECO:0000256" key="1">
    <source>
        <dbReference type="SAM" id="MobiDB-lite"/>
    </source>
</evidence>
<organism evidence="2 3">
    <name type="scientific">Ceratopteris richardii</name>
    <name type="common">Triangle waterfern</name>
    <dbReference type="NCBI Taxonomy" id="49495"/>
    <lineage>
        <taxon>Eukaryota</taxon>
        <taxon>Viridiplantae</taxon>
        <taxon>Streptophyta</taxon>
        <taxon>Embryophyta</taxon>
        <taxon>Tracheophyta</taxon>
        <taxon>Polypodiopsida</taxon>
        <taxon>Polypodiidae</taxon>
        <taxon>Polypodiales</taxon>
        <taxon>Pteridineae</taxon>
        <taxon>Pteridaceae</taxon>
        <taxon>Parkerioideae</taxon>
        <taxon>Ceratopteris</taxon>
    </lineage>
</organism>